<dbReference type="SUPFAM" id="SSF52540">
    <property type="entry name" value="P-loop containing nucleoside triphosphate hydrolases"/>
    <property type="match status" value="1"/>
</dbReference>
<reference evidence="2" key="1">
    <citation type="submission" date="2021-01" db="EMBL/GenBank/DDBJ databases">
        <authorList>
            <person name="Corre E."/>
            <person name="Pelletier E."/>
            <person name="Niang G."/>
            <person name="Scheremetjew M."/>
            <person name="Finn R."/>
            <person name="Kale V."/>
            <person name="Holt S."/>
            <person name="Cochrane G."/>
            <person name="Meng A."/>
            <person name="Brown T."/>
            <person name="Cohen L."/>
        </authorList>
    </citation>
    <scope>NUCLEOTIDE SEQUENCE</scope>
    <source>
        <strain evidence="2">Ras09</strain>
    </source>
</reference>
<dbReference type="EMBL" id="HBIA01001450">
    <property type="protein sequence ID" value="CAE0228986.1"/>
    <property type="molecule type" value="Transcribed_RNA"/>
</dbReference>
<feature type="domain" description="Helicase C-terminal" evidence="1">
    <location>
        <begin position="67"/>
        <end position="227"/>
    </location>
</feature>
<evidence type="ECO:0000313" key="2">
    <source>
        <dbReference type="EMBL" id="CAE0228986.1"/>
    </source>
</evidence>
<proteinExistence type="predicted"/>
<dbReference type="PROSITE" id="PS51194">
    <property type="entry name" value="HELICASE_CTER"/>
    <property type="match status" value="1"/>
</dbReference>
<protein>
    <recommendedName>
        <fullName evidence="1">Helicase C-terminal domain-containing protein</fullName>
    </recommendedName>
</protein>
<dbReference type="AlphaFoldDB" id="A0A7S3FTQ4"/>
<dbReference type="InterPro" id="IPR027417">
    <property type="entry name" value="P-loop_NTPase"/>
</dbReference>
<organism evidence="2">
    <name type="scientific">Strombidium rassoulzadegani</name>
    <dbReference type="NCBI Taxonomy" id="1082188"/>
    <lineage>
        <taxon>Eukaryota</taxon>
        <taxon>Sar</taxon>
        <taxon>Alveolata</taxon>
        <taxon>Ciliophora</taxon>
        <taxon>Intramacronucleata</taxon>
        <taxon>Spirotrichea</taxon>
        <taxon>Oligotrichia</taxon>
        <taxon>Strombidiidae</taxon>
        <taxon>Strombidium</taxon>
    </lineage>
</organism>
<sequence>MTIKSKKLSPQCILFSATCDEHIKTVIKDYFSQLDIYPVMSNSMRFKGVKLLKFTMSEETKPIAIQMIYKHLESCQKLIFTNKKQIAIDLEKQLNEELNVKAIKLIGGLEIKERDDIIDQFRKGNIDTLISTNVLARGIDVPEVDLVINYDVPMYENAGYINPDVTNFVHRSGRTGRFGTDGLTLTLVSDGDGFSAIKLDEIAESLNLEFKNISNVDELFETYKEMRQGEA</sequence>
<evidence type="ECO:0000259" key="1">
    <source>
        <dbReference type="PROSITE" id="PS51194"/>
    </source>
</evidence>
<gene>
    <name evidence="2" type="ORF">SRAS04492_LOCUS770</name>
</gene>
<dbReference type="Gene3D" id="3.40.50.300">
    <property type="entry name" value="P-loop containing nucleotide triphosphate hydrolases"/>
    <property type="match status" value="1"/>
</dbReference>
<dbReference type="Pfam" id="PF00271">
    <property type="entry name" value="Helicase_C"/>
    <property type="match status" value="1"/>
</dbReference>
<dbReference type="SMART" id="SM00490">
    <property type="entry name" value="HELICc"/>
    <property type="match status" value="1"/>
</dbReference>
<dbReference type="InterPro" id="IPR001650">
    <property type="entry name" value="Helicase_C-like"/>
</dbReference>
<dbReference type="CDD" id="cd18787">
    <property type="entry name" value="SF2_C_DEAD"/>
    <property type="match status" value="1"/>
</dbReference>
<name>A0A7S3FTQ4_9SPIT</name>
<accession>A0A7S3FTQ4</accession>
<dbReference type="PANTHER" id="PTHR47958">
    <property type="entry name" value="ATP-DEPENDENT RNA HELICASE DBP3"/>
    <property type="match status" value="1"/>
</dbReference>